<reference evidence="3 4" key="1">
    <citation type="submission" date="2013-04" db="EMBL/GenBank/DDBJ databases">
        <title>The Genome Sequence of Treponema maltophilum ATCC 51939.</title>
        <authorList>
            <consortium name="The Broad Institute Genomics Platform"/>
            <person name="Earl A."/>
            <person name="Ward D."/>
            <person name="Feldgarden M."/>
            <person name="Gevers D."/>
            <person name="Leonetti C."/>
            <person name="Blanton J.M."/>
            <person name="Dewhirst F.E."/>
            <person name="Izard J."/>
            <person name="Walker B."/>
            <person name="Young S."/>
            <person name="Zeng Q."/>
            <person name="Gargeya S."/>
            <person name="Fitzgerald M."/>
            <person name="Haas B."/>
            <person name="Abouelleil A."/>
            <person name="Allen A.W."/>
            <person name="Alvarado L."/>
            <person name="Arachchi H.M."/>
            <person name="Berlin A.M."/>
            <person name="Chapman S.B."/>
            <person name="Gainer-Dewar J."/>
            <person name="Goldberg J."/>
            <person name="Griggs A."/>
            <person name="Gujja S."/>
            <person name="Hansen M."/>
            <person name="Howarth C."/>
            <person name="Imamovic A."/>
            <person name="Ireland A."/>
            <person name="Larimer J."/>
            <person name="McCowan C."/>
            <person name="Murphy C."/>
            <person name="Pearson M."/>
            <person name="Poon T.W."/>
            <person name="Priest M."/>
            <person name="Roberts A."/>
            <person name="Saif S."/>
            <person name="Shea T."/>
            <person name="Sisk P."/>
            <person name="Sykes S."/>
            <person name="Wortman J."/>
            <person name="Nusbaum C."/>
            <person name="Birren B."/>
        </authorList>
    </citation>
    <scope>NUCLEOTIDE SEQUENCE [LARGE SCALE GENOMIC DNA]</scope>
    <source>
        <strain evidence="3 4">ATCC 51939</strain>
    </source>
</reference>
<dbReference type="OrthoDB" id="9805098at2"/>
<dbReference type="HOGENOM" id="CLU_155761_1_1_12"/>
<dbReference type="InterPro" id="IPR007712">
    <property type="entry name" value="RelE/ParE_toxin"/>
</dbReference>
<dbReference type="eggNOG" id="COG2026">
    <property type="taxonomic scope" value="Bacteria"/>
</dbReference>
<evidence type="ECO:0000256" key="2">
    <source>
        <dbReference type="ARBA" id="ARBA00022649"/>
    </source>
</evidence>
<dbReference type="EMBL" id="ATFF01000006">
    <property type="protein sequence ID" value="EPF30792.1"/>
    <property type="molecule type" value="Genomic_DNA"/>
</dbReference>
<sequence length="87" mass="10442">MKIVFSEKAEKQFLKLDHPIQKQIQKFVKRLEQTKNPRETGKMLVGNLLGFWRYRVGDYRLICRIQDKELVIIVVEVGHRRKVYASR</sequence>
<dbReference type="PATRIC" id="fig|1125699.3.peg.1136"/>
<protein>
    <submittedName>
        <fullName evidence="3">RelE/StbE family addiction module toxin</fullName>
    </submittedName>
</protein>
<evidence type="ECO:0000313" key="4">
    <source>
        <dbReference type="Proteomes" id="UP000014541"/>
    </source>
</evidence>
<proteinExistence type="inferred from homology"/>
<evidence type="ECO:0000256" key="1">
    <source>
        <dbReference type="ARBA" id="ARBA00006226"/>
    </source>
</evidence>
<dbReference type="AlphaFoldDB" id="S3KEZ2"/>
<comment type="caution">
    <text evidence="3">The sequence shown here is derived from an EMBL/GenBank/DDBJ whole genome shotgun (WGS) entry which is preliminary data.</text>
</comment>
<gene>
    <name evidence="3" type="ORF">HMPREF9194_01115</name>
</gene>
<dbReference type="PANTHER" id="PTHR35601:SF1">
    <property type="entry name" value="TOXIN RELE"/>
    <property type="match status" value="1"/>
</dbReference>
<dbReference type="Pfam" id="PF05016">
    <property type="entry name" value="ParE_toxin"/>
    <property type="match status" value="1"/>
</dbReference>
<dbReference type="NCBIfam" id="TIGR02385">
    <property type="entry name" value="RelE_StbE"/>
    <property type="match status" value="1"/>
</dbReference>
<keyword evidence="2" id="KW-1277">Toxin-antitoxin system</keyword>
<dbReference type="SUPFAM" id="SSF143011">
    <property type="entry name" value="RelE-like"/>
    <property type="match status" value="1"/>
</dbReference>
<dbReference type="InterPro" id="IPR035093">
    <property type="entry name" value="RelE/ParE_toxin_dom_sf"/>
</dbReference>
<keyword evidence="4" id="KW-1185">Reference proteome</keyword>
<evidence type="ECO:0000313" key="3">
    <source>
        <dbReference type="EMBL" id="EPF30792.1"/>
    </source>
</evidence>
<organism evidence="3 4">
    <name type="scientific">Treponema maltophilum ATCC 51939</name>
    <dbReference type="NCBI Taxonomy" id="1125699"/>
    <lineage>
        <taxon>Bacteria</taxon>
        <taxon>Pseudomonadati</taxon>
        <taxon>Spirochaetota</taxon>
        <taxon>Spirochaetia</taxon>
        <taxon>Spirochaetales</taxon>
        <taxon>Treponemataceae</taxon>
        <taxon>Treponema</taxon>
    </lineage>
</organism>
<dbReference type="Gene3D" id="3.30.2310.20">
    <property type="entry name" value="RelE-like"/>
    <property type="match status" value="1"/>
</dbReference>
<name>S3KEZ2_TREMA</name>
<dbReference type="Proteomes" id="UP000014541">
    <property type="component" value="Unassembled WGS sequence"/>
</dbReference>
<comment type="similarity">
    <text evidence="1">Belongs to the RelE toxin family.</text>
</comment>
<dbReference type="RefSeq" id="WP_016525403.1">
    <property type="nucleotide sequence ID" value="NZ_KE332518.1"/>
</dbReference>
<dbReference type="STRING" id="1125699.HMPREF9194_01115"/>
<dbReference type="PANTHER" id="PTHR35601">
    <property type="entry name" value="TOXIN RELE"/>
    <property type="match status" value="1"/>
</dbReference>
<accession>S3KEZ2</accession>